<sequence>ATTHHPIFSVGGELITLAKSASILCEMIEWNYPALLPNTPSYAETNIPSTSGNKCRRQNGLEQL</sequence>
<proteinExistence type="predicted"/>
<accession>A0ABN7W9J3</accession>
<evidence type="ECO:0000313" key="2">
    <source>
        <dbReference type="Proteomes" id="UP000789901"/>
    </source>
</evidence>
<dbReference type="EMBL" id="CAJVQB010035396">
    <property type="protein sequence ID" value="CAG8822486.1"/>
    <property type="molecule type" value="Genomic_DNA"/>
</dbReference>
<dbReference type="Proteomes" id="UP000789901">
    <property type="component" value="Unassembled WGS sequence"/>
</dbReference>
<name>A0ABN7W9J3_GIGMA</name>
<reference evidence="1 2" key="1">
    <citation type="submission" date="2021-06" db="EMBL/GenBank/DDBJ databases">
        <authorList>
            <person name="Kallberg Y."/>
            <person name="Tangrot J."/>
            <person name="Rosling A."/>
        </authorList>
    </citation>
    <scope>NUCLEOTIDE SEQUENCE [LARGE SCALE GENOMIC DNA]</scope>
    <source>
        <strain evidence="1 2">120-4 pot B 10/14</strain>
    </source>
</reference>
<keyword evidence="2" id="KW-1185">Reference proteome</keyword>
<organism evidence="1 2">
    <name type="scientific">Gigaspora margarita</name>
    <dbReference type="NCBI Taxonomy" id="4874"/>
    <lineage>
        <taxon>Eukaryota</taxon>
        <taxon>Fungi</taxon>
        <taxon>Fungi incertae sedis</taxon>
        <taxon>Mucoromycota</taxon>
        <taxon>Glomeromycotina</taxon>
        <taxon>Glomeromycetes</taxon>
        <taxon>Diversisporales</taxon>
        <taxon>Gigasporaceae</taxon>
        <taxon>Gigaspora</taxon>
    </lineage>
</organism>
<feature type="non-terminal residue" evidence="1">
    <location>
        <position position="1"/>
    </location>
</feature>
<comment type="caution">
    <text evidence="1">The sequence shown here is derived from an EMBL/GenBank/DDBJ whole genome shotgun (WGS) entry which is preliminary data.</text>
</comment>
<evidence type="ECO:0000313" key="1">
    <source>
        <dbReference type="EMBL" id="CAG8822486.1"/>
    </source>
</evidence>
<protein>
    <submittedName>
        <fullName evidence="1">31051_t:CDS:1</fullName>
    </submittedName>
</protein>
<gene>
    <name evidence="1" type="ORF">GMARGA_LOCUS28107</name>
</gene>